<dbReference type="PANTHER" id="PTHR43004">
    <property type="entry name" value="TRK SYSTEM POTASSIUM UPTAKE PROTEIN"/>
    <property type="match status" value="1"/>
</dbReference>
<dbReference type="Pfam" id="PF07976">
    <property type="entry name" value="Phe_hydrox_dim"/>
    <property type="match status" value="1"/>
</dbReference>
<comment type="cofactor">
    <cofactor evidence="1">
        <name>FAD</name>
        <dbReference type="ChEBI" id="CHEBI:57692"/>
    </cofactor>
</comment>
<sequence>MVSAQSSSATEASMCPVLISGAGPIGLLLALELTKLDVSVRIIDRSNIISPLSKSLGIQPRSLELFSMIDRQLLDTFLNNGQIAEYFHFWRGGNLLGKLPVIVGQETPFNYVLLQEQNKTSEFIMNQLNELGVFVDYGWELVDTKVVEDNGESYVESTIRKAKETSQENLADIDSDTDTLNSDLKIVGQVSQYIQEDGREYEVQVVRSRYLVGSDGGRSTVRHKLKIPFNGCTLKHKTFMFDGAIETDIPIIGKCSIFSGSNLQPMECYPLHNGELRVVVEGGDVGPDEDLTQAVKDLTPEKLEEMVRDIISPTPFKLLRASWISVFQVNERRAETFVHKNKIFLVGDAAHTHSPSGGLGLNTGIQDAHNLAWKLALVHHGLAEETILETYKEREPIADLSIKLSGAILRANRSMGFFSRYSRFLTIKLMPYFFEFLKFFSVPPREKNMLKYTYAQNSLNTPHATQKAPRTDVAVGARAANASLTIISSPNNQKMEPDTEDTLQLFDLFVGLGQFNIMVFTGTTLDPKSKGKDTSTPASHLHSVIQSRLIAWRSRWNYKAGPKDRPMPEHLLRLNVVAAATAPIHLDKGVEALAGQANGDGKVYLDGTLLAHSRYELGAKSGPTAGGIVVIRPDSHVGYRVQGTGDSAWDDVEKYLESILVTN</sequence>
<dbReference type="InterPro" id="IPR038220">
    <property type="entry name" value="PHOX_C_sf"/>
</dbReference>
<keyword evidence="3" id="KW-0285">Flavoprotein</keyword>
<dbReference type="Pfam" id="PF01494">
    <property type="entry name" value="FAD_binding_3"/>
    <property type="match status" value="1"/>
</dbReference>
<evidence type="ECO:0000256" key="2">
    <source>
        <dbReference type="ARBA" id="ARBA00007801"/>
    </source>
</evidence>
<dbReference type="AlphaFoldDB" id="A0A9P6KGH1"/>
<keyword evidence="4" id="KW-0274">FAD</keyword>
<dbReference type="Proteomes" id="UP000780801">
    <property type="component" value="Unassembled WGS sequence"/>
</dbReference>
<dbReference type="SUPFAM" id="SSF54373">
    <property type="entry name" value="FAD-linked reductases, C-terminal domain"/>
    <property type="match status" value="1"/>
</dbReference>
<dbReference type="InterPro" id="IPR050641">
    <property type="entry name" value="RIFMO-like"/>
</dbReference>
<evidence type="ECO:0000256" key="3">
    <source>
        <dbReference type="ARBA" id="ARBA00022630"/>
    </source>
</evidence>
<dbReference type="SUPFAM" id="SSF51905">
    <property type="entry name" value="FAD/NAD(P)-binding domain"/>
    <property type="match status" value="1"/>
</dbReference>
<dbReference type="Gene3D" id="3.30.9.10">
    <property type="entry name" value="D-Amino Acid Oxidase, subunit A, domain 2"/>
    <property type="match status" value="1"/>
</dbReference>
<protein>
    <recommendedName>
        <fullName evidence="10">FAD-binding domain-containing protein</fullName>
    </recommendedName>
</protein>
<feature type="domain" description="FAD-binding" evidence="6">
    <location>
        <begin position="15"/>
        <end position="398"/>
    </location>
</feature>
<dbReference type="SUPFAM" id="SSF52833">
    <property type="entry name" value="Thioredoxin-like"/>
    <property type="match status" value="1"/>
</dbReference>
<dbReference type="InterPro" id="IPR036188">
    <property type="entry name" value="FAD/NAD-bd_sf"/>
</dbReference>
<evidence type="ECO:0000259" key="7">
    <source>
        <dbReference type="Pfam" id="PF07976"/>
    </source>
</evidence>
<gene>
    <name evidence="8" type="ORF">BGW38_007743</name>
</gene>
<dbReference type="InterPro" id="IPR036249">
    <property type="entry name" value="Thioredoxin-like_sf"/>
</dbReference>
<evidence type="ECO:0000256" key="1">
    <source>
        <dbReference type="ARBA" id="ARBA00001974"/>
    </source>
</evidence>
<comment type="similarity">
    <text evidence="2">Belongs to the PheA/TfdB FAD monooxygenase family.</text>
</comment>
<evidence type="ECO:0000259" key="6">
    <source>
        <dbReference type="Pfam" id="PF01494"/>
    </source>
</evidence>
<dbReference type="OrthoDB" id="1716816at2759"/>
<reference evidence="8" key="1">
    <citation type="journal article" date="2020" name="Fungal Divers.">
        <title>Resolving the Mortierellaceae phylogeny through synthesis of multi-gene phylogenetics and phylogenomics.</title>
        <authorList>
            <person name="Vandepol N."/>
            <person name="Liber J."/>
            <person name="Desiro A."/>
            <person name="Na H."/>
            <person name="Kennedy M."/>
            <person name="Barry K."/>
            <person name="Grigoriev I.V."/>
            <person name="Miller A.N."/>
            <person name="O'Donnell K."/>
            <person name="Stajich J.E."/>
            <person name="Bonito G."/>
        </authorList>
    </citation>
    <scope>NUCLEOTIDE SEQUENCE</scope>
    <source>
        <strain evidence="8">KOD1015</strain>
    </source>
</reference>
<evidence type="ECO:0000256" key="4">
    <source>
        <dbReference type="ARBA" id="ARBA00022827"/>
    </source>
</evidence>
<dbReference type="Gene3D" id="3.40.30.20">
    <property type="match status" value="1"/>
</dbReference>
<accession>A0A9P6KGH1</accession>
<keyword evidence="9" id="KW-1185">Reference proteome</keyword>
<dbReference type="GO" id="GO:0016709">
    <property type="term" value="F:oxidoreductase activity, acting on paired donors, with incorporation or reduction of molecular oxygen, NAD(P)H as one donor, and incorporation of one atom of oxygen"/>
    <property type="evidence" value="ECO:0007669"/>
    <property type="project" value="UniProtKB-ARBA"/>
</dbReference>
<dbReference type="PANTHER" id="PTHR43004:SF19">
    <property type="entry name" value="BINDING MONOOXYGENASE, PUTATIVE (JCVI)-RELATED"/>
    <property type="match status" value="1"/>
</dbReference>
<evidence type="ECO:0000256" key="5">
    <source>
        <dbReference type="ARBA" id="ARBA00023002"/>
    </source>
</evidence>
<evidence type="ECO:0000313" key="9">
    <source>
        <dbReference type="Proteomes" id="UP000780801"/>
    </source>
</evidence>
<comment type="caution">
    <text evidence="8">The sequence shown here is derived from an EMBL/GenBank/DDBJ whole genome shotgun (WGS) entry which is preliminary data.</text>
</comment>
<evidence type="ECO:0000313" key="8">
    <source>
        <dbReference type="EMBL" id="KAF9584051.1"/>
    </source>
</evidence>
<name>A0A9P6KGH1_9FUNG</name>
<organism evidence="8 9">
    <name type="scientific">Lunasporangiospora selenospora</name>
    <dbReference type="NCBI Taxonomy" id="979761"/>
    <lineage>
        <taxon>Eukaryota</taxon>
        <taxon>Fungi</taxon>
        <taxon>Fungi incertae sedis</taxon>
        <taxon>Mucoromycota</taxon>
        <taxon>Mortierellomycotina</taxon>
        <taxon>Mortierellomycetes</taxon>
        <taxon>Mortierellales</taxon>
        <taxon>Mortierellaceae</taxon>
        <taxon>Lunasporangiospora</taxon>
    </lineage>
</organism>
<dbReference type="PRINTS" id="PR00420">
    <property type="entry name" value="RNGMNOXGNASE"/>
</dbReference>
<dbReference type="InterPro" id="IPR012941">
    <property type="entry name" value="Phe_hydrox_C_dim_dom"/>
</dbReference>
<evidence type="ECO:0008006" key="10">
    <source>
        <dbReference type="Google" id="ProtNLM"/>
    </source>
</evidence>
<feature type="domain" description="Phenol hydroxylase-like C-terminal dimerisation" evidence="7">
    <location>
        <begin position="507"/>
        <end position="661"/>
    </location>
</feature>
<keyword evidence="5" id="KW-0560">Oxidoreductase</keyword>
<proteinExistence type="inferred from homology"/>
<dbReference type="GO" id="GO:0071949">
    <property type="term" value="F:FAD binding"/>
    <property type="evidence" value="ECO:0007669"/>
    <property type="project" value="InterPro"/>
</dbReference>
<dbReference type="EMBL" id="JAABOA010000515">
    <property type="protein sequence ID" value="KAF9584051.1"/>
    <property type="molecule type" value="Genomic_DNA"/>
</dbReference>
<dbReference type="Gene3D" id="3.50.50.60">
    <property type="entry name" value="FAD/NAD(P)-binding domain"/>
    <property type="match status" value="1"/>
</dbReference>
<dbReference type="InterPro" id="IPR002938">
    <property type="entry name" value="FAD-bd"/>
</dbReference>